<evidence type="ECO:0000259" key="6">
    <source>
        <dbReference type="Pfam" id="PF02826"/>
    </source>
</evidence>
<feature type="domain" description="D-isomer specific 2-hydroxyacid dehydrogenase catalytic" evidence="5">
    <location>
        <begin position="7"/>
        <end position="302"/>
    </location>
</feature>
<protein>
    <submittedName>
        <fullName evidence="7">D-2-hydroxyacid dehydrogenase</fullName>
    </submittedName>
</protein>
<dbReference type="SUPFAM" id="SSF51735">
    <property type="entry name" value="NAD(P)-binding Rossmann-fold domains"/>
    <property type="match status" value="1"/>
</dbReference>
<evidence type="ECO:0000256" key="2">
    <source>
        <dbReference type="ARBA" id="ARBA00023002"/>
    </source>
</evidence>
<feature type="domain" description="D-isomer specific 2-hydroxyacid dehydrogenase NAD-binding" evidence="6">
    <location>
        <begin position="102"/>
        <end position="276"/>
    </location>
</feature>
<evidence type="ECO:0000313" key="7">
    <source>
        <dbReference type="EMBL" id="MFC4410203.1"/>
    </source>
</evidence>
<dbReference type="Pfam" id="PF02826">
    <property type="entry name" value="2-Hacid_dh_C"/>
    <property type="match status" value="1"/>
</dbReference>
<gene>
    <name evidence="7" type="ORF">ACFOZY_07080</name>
</gene>
<keyword evidence="2 4" id="KW-0560">Oxidoreductase</keyword>
<keyword evidence="3" id="KW-0520">NAD</keyword>
<evidence type="ECO:0000256" key="3">
    <source>
        <dbReference type="ARBA" id="ARBA00023027"/>
    </source>
</evidence>
<dbReference type="Pfam" id="PF00389">
    <property type="entry name" value="2-Hacid_dh"/>
    <property type="match status" value="1"/>
</dbReference>
<evidence type="ECO:0000256" key="1">
    <source>
        <dbReference type="ARBA" id="ARBA00005854"/>
    </source>
</evidence>
<name>A0ABV8X487_9LACT</name>
<proteinExistence type="inferred from homology"/>
<accession>A0ABV8X487</accession>
<dbReference type="RefSeq" id="WP_378153775.1">
    <property type="nucleotide sequence ID" value="NZ_JBHSEC010000007.1"/>
</dbReference>
<dbReference type="InterPro" id="IPR036291">
    <property type="entry name" value="NAD(P)-bd_dom_sf"/>
</dbReference>
<dbReference type="EMBL" id="JBHSEC010000007">
    <property type="protein sequence ID" value="MFC4410203.1"/>
    <property type="molecule type" value="Genomic_DNA"/>
</dbReference>
<comment type="similarity">
    <text evidence="1 4">Belongs to the D-isomer specific 2-hydroxyacid dehydrogenase family.</text>
</comment>
<dbReference type="InterPro" id="IPR029753">
    <property type="entry name" value="D-isomer_DH_CS"/>
</dbReference>
<sequence>MVVLFTFKIKEEHERQLREEFPDIAFRFAGKLDVDVLTEAEIIVTYGEDLSENEIEQAKNLKWVMVASAGLEKMPLRKLEERKILVTNVRGIHKTPMAESVLAHILSLKRSLPKIYEFQREGEWSKKLGSSELKGSTAIILGPGAIGSEIGRLLQAFGVFTIGCNRSGRLSEHMNEMISFEKLITRLPDADIIISVLPSTPETKGLLTAVHFDDMKDDAIFMNFGRGDLVDEQVLIDALDQQKIGHAVLDVFEKEPLTSDHPFYRMANVTVSPHVSSHSSEYIPRSLQVFTYNLRKWLNGEEDVQNKIDLKRGY</sequence>
<dbReference type="Proteomes" id="UP001595817">
    <property type="component" value="Unassembled WGS sequence"/>
</dbReference>
<evidence type="ECO:0000313" key="8">
    <source>
        <dbReference type="Proteomes" id="UP001595817"/>
    </source>
</evidence>
<dbReference type="Gene3D" id="3.40.50.720">
    <property type="entry name" value="NAD(P)-binding Rossmann-like Domain"/>
    <property type="match status" value="2"/>
</dbReference>
<keyword evidence="8" id="KW-1185">Reference proteome</keyword>
<dbReference type="CDD" id="cd05300">
    <property type="entry name" value="2-Hacid_dh_1"/>
    <property type="match status" value="1"/>
</dbReference>
<reference evidence="8" key="1">
    <citation type="journal article" date="2019" name="Int. J. Syst. Evol. Microbiol.">
        <title>The Global Catalogue of Microorganisms (GCM) 10K type strain sequencing project: providing services to taxonomists for standard genome sequencing and annotation.</title>
        <authorList>
            <consortium name="The Broad Institute Genomics Platform"/>
            <consortium name="The Broad Institute Genome Sequencing Center for Infectious Disease"/>
            <person name="Wu L."/>
            <person name="Ma J."/>
        </authorList>
    </citation>
    <scope>NUCLEOTIDE SEQUENCE [LARGE SCALE GENOMIC DNA]</scope>
    <source>
        <strain evidence="8">CCUG 59778</strain>
    </source>
</reference>
<evidence type="ECO:0000256" key="4">
    <source>
        <dbReference type="RuleBase" id="RU003719"/>
    </source>
</evidence>
<dbReference type="PANTHER" id="PTHR43333">
    <property type="entry name" value="2-HACID_DH_C DOMAIN-CONTAINING PROTEIN"/>
    <property type="match status" value="1"/>
</dbReference>
<dbReference type="SUPFAM" id="SSF52283">
    <property type="entry name" value="Formate/glycerate dehydrogenase catalytic domain-like"/>
    <property type="match status" value="1"/>
</dbReference>
<comment type="caution">
    <text evidence="7">The sequence shown here is derived from an EMBL/GenBank/DDBJ whole genome shotgun (WGS) entry which is preliminary data.</text>
</comment>
<dbReference type="InterPro" id="IPR006139">
    <property type="entry name" value="D-isomer_2_OHA_DH_cat_dom"/>
</dbReference>
<organism evidence="7 8">
    <name type="scientific">Chungangia koreensis</name>
    <dbReference type="NCBI Taxonomy" id="752657"/>
    <lineage>
        <taxon>Bacteria</taxon>
        <taxon>Bacillati</taxon>
        <taxon>Bacillota</taxon>
        <taxon>Bacilli</taxon>
        <taxon>Lactobacillales</taxon>
        <taxon>Chungangia</taxon>
    </lineage>
</organism>
<dbReference type="PROSITE" id="PS00671">
    <property type="entry name" value="D_2_HYDROXYACID_DH_3"/>
    <property type="match status" value="1"/>
</dbReference>
<evidence type="ECO:0000259" key="5">
    <source>
        <dbReference type="Pfam" id="PF00389"/>
    </source>
</evidence>
<dbReference type="InterPro" id="IPR006140">
    <property type="entry name" value="D-isomer_DH_NAD-bd"/>
</dbReference>
<dbReference type="PANTHER" id="PTHR43333:SF1">
    <property type="entry name" value="D-ISOMER SPECIFIC 2-HYDROXYACID DEHYDROGENASE NAD-BINDING DOMAIN-CONTAINING PROTEIN"/>
    <property type="match status" value="1"/>
</dbReference>